<keyword evidence="5" id="KW-0539">Nucleus</keyword>
<dbReference type="GO" id="GO:0005634">
    <property type="term" value="C:nucleus"/>
    <property type="evidence" value="ECO:0007669"/>
    <property type="project" value="UniProtKB-SubCell"/>
</dbReference>
<accession>A0A0G3FBC7</accession>
<reference evidence="8" key="1">
    <citation type="journal article" date="2016" name="Planta">
        <title>OeFAD8, OeLIP and OeOSM expression and activity in cold-acclimation of Olea europaea, a perennial dicot without winter-dormancy.</title>
        <authorList>
            <person name="D'Angeli S."/>
            <person name="Matteucci M."/>
            <person name="Fattorini L."/>
            <person name="Gismondi A."/>
            <person name="Ludovici M."/>
            <person name="Canini A."/>
            <person name="Altamura M.M."/>
        </authorList>
    </citation>
    <scope>NUCLEOTIDE SEQUENCE</scope>
    <source>
        <tissue evidence="8">Leaf</tissue>
    </source>
</reference>
<dbReference type="InterPro" id="IPR046347">
    <property type="entry name" value="bZIP_sf"/>
</dbReference>
<dbReference type="PROSITE" id="PS00036">
    <property type="entry name" value="BZIP_BASIC"/>
    <property type="match status" value="1"/>
</dbReference>
<keyword evidence="3" id="KW-0238">DNA-binding</keyword>
<evidence type="ECO:0000256" key="4">
    <source>
        <dbReference type="ARBA" id="ARBA00023163"/>
    </source>
</evidence>
<dbReference type="InterPro" id="IPR045314">
    <property type="entry name" value="bZIP_plant_GBF1"/>
</dbReference>
<dbReference type="Gene3D" id="1.20.5.170">
    <property type="match status" value="1"/>
</dbReference>
<feature type="region of interest" description="Disordered" evidence="6">
    <location>
        <begin position="1"/>
        <end position="46"/>
    </location>
</feature>
<organism evidence="8">
    <name type="scientific">Olea europaea</name>
    <name type="common">Common olive</name>
    <dbReference type="NCBI Taxonomy" id="4146"/>
    <lineage>
        <taxon>Eukaryota</taxon>
        <taxon>Viridiplantae</taxon>
        <taxon>Streptophyta</taxon>
        <taxon>Embryophyta</taxon>
        <taxon>Tracheophyta</taxon>
        <taxon>Spermatophyta</taxon>
        <taxon>Magnoliopsida</taxon>
        <taxon>eudicotyledons</taxon>
        <taxon>Gunneridae</taxon>
        <taxon>Pentapetalae</taxon>
        <taxon>asterids</taxon>
        <taxon>lamiids</taxon>
        <taxon>Lamiales</taxon>
        <taxon>Oleaceae</taxon>
        <taxon>Oleeae</taxon>
        <taxon>Olea</taxon>
    </lineage>
</organism>
<evidence type="ECO:0000259" key="7">
    <source>
        <dbReference type="PROSITE" id="PS50217"/>
    </source>
</evidence>
<keyword evidence="4" id="KW-0804">Transcription</keyword>
<dbReference type="GO" id="GO:0045893">
    <property type="term" value="P:positive regulation of DNA-templated transcription"/>
    <property type="evidence" value="ECO:0007669"/>
    <property type="project" value="TreeGrafter"/>
</dbReference>
<dbReference type="PANTHER" id="PTHR45764">
    <property type="entry name" value="BZIP TRANSCRIPTION FACTOR 44"/>
    <property type="match status" value="1"/>
</dbReference>
<dbReference type="Pfam" id="PF00170">
    <property type="entry name" value="bZIP_1"/>
    <property type="match status" value="1"/>
</dbReference>
<comment type="subcellular location">
    <subcellularLocation>
        <location evidence="1">Nucleus</location>
    </subcellularLocation>
</comment>
<protein>
    <submittedName>
        <fullName evidence="8">LIP</fullName>
    </submittedName>
</protein>
<dbReference type="SMART" id="SM00338">
    <property type="entry name" value="BRLZ"/>
    <property type="match status" value="1"/>
</dbReference>
<gene>
    <name evidence="8" type="primary">LIP</name>
</gene>
<feature type="domain" description="BZIP" evidence="7">
    <location>
        <begin position="24"/>
        <end position="87"/>
    </location>
</feature>
<feature type="non-terminal residue" evidence="8">
    <location>
        <position position="102"/>
    </location>
</feature>
<dbReference type="SUPFAM" id="SSF57959">
    <property type="entry name" value="Leucine zipper domain"/>
    <property type="match status" value="1"/>
</dbReference>
<name>A0A0G3FBC7_OLEEU</name>
<dbReference type="GO" id="GO:0000976">
    <property type="term" value="F:transcription cis-regulatory region binding"/>
    <property type="evidence" value="ECO:0007669"/>
    <property type="project" value="TreeGrafter"/>
</dbReference>
<evidence type="ECO:0000313" key="8">
    <source>
        <dbReference type="EMBL" id="AKJ83421.1"/>
    </source>
</evidence>
<evidence type="ECO:0000256" key="6">
    <source>
        <dbReference type="SAM" id="MobiDB-lite"/>
    </source>
</evidence>
<dbReference type="CDD" id="cd14702">
    <property type="entry name" value="bZIP_plant_GBF1"/>
    <property type="match status" value="1"/>
</dbReference>
<dbReference type="GO" id="GO:0003700">
    <property type="term" value="F:DNA-binding transcription factor activity"/>
    <property type="evidence" value="ECO:0007669"/>
    <property type="project" value="InterPro"/>
</dbReference>
<dbReference type="GO" id="GO:0046982">
    <property type="term" value="F:protein heterodimerization activity"/>
    <property type="evidence" value="ECO:0007669"/>
    <property type="project" value="UniProtKB-ARBA"/>
</dbReference>
<evidence type="ECO:0000256" key="3">
    <source>
        <dbReference type="ARBA" id="ARBA00023125"/>
    </source>
</evidence>
<dbReference type="PROSITE" id="PS50217">
    <property type="entry name" value="BZIP"/>
    <property type="match status" value="1"/>
</dbReference>
<dbReference type="InterPro" id="IPR004827">
    <property type="entry name" value="bZIP"/>
</dbReference>
<dbReference type="EMBL" id="KR360744">
    <property type="protein sequence ID" value="AKJ83421.1"/>
    <property type="molecule type" value="mRNA"/>
</dbReference>
<dbReference type="AlphaFoldDB" id="A0A0G3FBC7"/>
<evidence type="ECO:0000256" key="1">
    <source>
        <dbReference type="ARBA" id="ARBA00004123"/>
    </source>
</evidence>
<dbReference type="PANTHER" id="PTHR45764:SF38">
    <property type="entry name" value="BZIP TRANSCRIPTION FACTOR 44"/>
    <property type="match status" value="1"/>
</dbReference>
<evidence type="ECO:0000256" key="2">
    <source>
        <dbReference type="ARBA" id="ARBA00023015"/>
    </source>
</evidence>
<keyword evidence="2" id="KW-0805">Transcription regulation</keyword>
<feature type="compositionally biased region" description="Basic residues" evidence="6">
    <location>
        <begin position="1"/>
        <end position="16"/>
    </location>
</feature>
<sequence length="102" mass="11946">SSRLKRPSAPWRRRLRQVGSGGAMDERKRKMLSNRESARRSRMRKQKRLDELMAQVAQLKKENRQILASVNEVTQLYLNIEAENNVLRAQAEELSDRLQSLN</sequence>
<dbReference type="FunFam" id="1.20.5.170:FF:000020">
    <property type="entry name" value="BZIP transcription factor"/>
    <property type="match status" value="1"/>
</dbReference>
<proteinExistence type="evidence at transcript level"/>
<evidence type="ECO:0000256" key="5">
    <source>
        <dbReference type="ARBA" id="ARBA00023242"/>
    </source>
</evidence>
<feature type="non-terminal residue" evidence="8">
    <location>
        <position position="1"/>
    </location>
</feature>